<organism evidence="17 18">
    <name type="scientific">Stephania cephalantha</name>
    <dbReference type="NCBI Taxonomy" id="152367"/>
    <lineage>
        <taxon>Eukaryota</taxon>
        <taxon>Viridiplantae</taxon>
        <taxon>Streptophyta</taxon>
        <taxon>Embryophyta</taxon>
        <taxon>Tracheophyta</taxon>
        <taxon>Spermatophyta</taxon>
        <taxon>Magnoliopsida</taxon>
        <taxon>Ranunculales</taxon>
        <taxon>Menispermaceae</taxon>
        <taxon>Menispermoideae</taxon>
        <taxon>Cissampelideae</taxon>
        <taxon>Stephania</taxon>
    </lineage>
</organism>
<dbReference type="AlphaFoldDB" id="A0AAP0JGH2"/>
<dbReference type="Proteomes" id="UP001419268">
    <property type="component" value="Unassembled WGS sequence"/>
</dbReference>
<comment type="similarity">
    <text evidence="2 13">Belongs to the glutamate-gated ion channel (TC 1.A.10.1) family.</text>
</comment>
<dbReference type="InterPro" id="IPR015683">
    <property type="entry name" value="Ionotropic_Glu_rcpt"/>
</dbReference>
<feature type="chain" id="PRO_5042941893" description="Glutamate receptor" evidence="15">
    <location>
        <begin position="27"/>
        <end position="889"/>
    </location>
</feature>
<feature type="transmembrane region" description="Helical" evidence="14">
    <location>
        <begin position="564"/>
        <end position="584"/>
    </location>
</feature>
<keyword evidence="5 15" id="KW-0732">Signal</keyword>
<evidence type="ECO:0000256" key="11">
    <source>
        <dbReference type="ARBA" id="ARBA00023286"/>
    </source>
</evidence>
<evidence type="ECO:0000256" key="14">
    <source>
        <dbReference type="SAM" id="Phobius"/>
    </source>
</evidence>
<dbReference type="PRINTS" id="PR01176">
    <property type="entry name" value="GABABRECEPTR"/>
</dbReference>
<feature type="domain" description="Ionotropic glutamate receptor C-terminal" evidence="16">
    <location>
        <begin position="445"/>
        <end position="786"/>
    </location>
</feature>
<evidence type="ECO:0000256" key="7">
    <source>
        <dbReference type="ARBA" id="ARBA00023065"/>
    </source>
</evidence>
<keyword evidence="4 14" id="KW-0812">Transmembrane</keyword>
<keyword evidence="8 13" id="KW-0472">Membrane</keyword>
<keyword evidence="11 13" id="KW-1071">Ligand-gated ion channel</keyword>
<dbReference type="InterPro" id="IPR017103">
    <property type="entry name" value="Iontropic_Glu_rcpt_pln"/>
</dbReference>
<feature type="signal peptide" evidence="15">
    <location>
        <begin position="1"/>
        <end position="26"/>
    </location>
</feature>
<evidence type="ECO:0000256" key="4">
    <source>
        <dbReference type="ARBA" id="ARBA00022692"/>
    </source>
</evidence>
<protein>
    <recommendedName>
        <fullName evidence="13">Glutamate receptor</fullName>
    </recommendedName>
</protein>
<evidence type="ECO:0000256" key="12">
    <source>
        <dbReference type="ARBA" id="ARBA00023303"/>
    </source>
</evidence>
<reference evidence="17 18" key="1">
    <citation type="submission" date="2024-01" db="EMBL/GenBank/DDBJ databases">
        <title>Genome assemblies of Stephania.</title>
        <authorList>
            <person name="Yang L."/>
        </authorList>
    </citation>
    <scope>NUCLEOTIDE SEQUENCE [LARGE SCALE GENOMIC DNA]</scope>
    <source>
        <strain evidence="17">JXDWG</strain>
        <tissue evidence="17">Leaf</tissue>
    </source>
</reference>
<dbReference type="CDD" id="cd13686">
    <property type="entry name" value="GluR_Plant"/>
    <property type="match status" value="1"/>
</dbReference>
<evidence type="ECO:0000256" key="6">
    <source>
        <dbReference type="ARBA" id="ARBA00022989"/>
    </source>
</evidence>
<evidence type="ECO:0000256" key="1">
    <source>
        <dbReference type="ARBA" id="ARBA00004141"/>
    </source>
</evidence>
<dbReference type="FunFam" id="3.40.190.10:FF:000175">
    <property type="entry name" value="Glutamate receptor"/>
    <property type="match status" value="1"/>
</dbReference>
<name>A0AAP0JGH2_9MAGN</name>
<gene>
    <name evidence="17" type="ORF">Scep_012987</name>
</gene>
<dbReference type="FunFam" id="3.40.190.10:FF:000054">
    <property type="entry name" value="Glutamate receptor"/>
    <property type="match status" value="1"/>
</dbReference>
<dbReference type="GO" id="GO:0015276">
    <property type="term" value="F:ligand-gated monoatomic ion channel activity"/>
    <property type="evidence" value="ECO:0007669"/>
    <property type="project" value="InterPro"/>
</dbReference>
<evidence type="ECO:0000256" key="15">
    <source>
        <dbReference type="SAM" id="SignalP"/>
    </source>
</evidence>
<dbReference type="PANTHER" id="PTHR18966">
    <property type="entry name" value="IONOTROPIC GLUTAMATE RECEPTOR"/>
    <property type="match status" value="1"/>
</dbReference>
<evidence type="ECO:0000256" key="3">
    <source>
        <dbReference type="ARBA" id="ARBA00022448"/>
    </source>
</evidence>
<dbReference type="Gene3D" id="3.40.50.2300">
    <property type="match status" value="2"/>
</dbReference>
<dbReference type="InterPro" id="IPR001320">
    <property type="entry name" value="Iontro_rcpt_C"/>
</dbReference>
<dbReference type="GO" id="GO:0007165">
    <property type="term" value="P:signal transduction"/>
    <property type="evidence" value="ECO:0007669"/>
    <property type="project" value="UniProtKB-ARBA"/>
</dbReference>
<dbReference type="InterPro" id="IPR028082">
    <property type="entry name" value="Peripla_BP_I"/>
</dbReference>
<evidence type="ECO:0000313" key="18">
    <source>
        <dbReference type="Proteomes" id="UP001419268"/>
    </source>
</evidence>
<dbReference type="Gene3D" id="1.10.287.70">
    <property type="match status" value="1"/>
</dbReference>
<evidence type="ECO:0000313" key="17">
    <source>
        <dbReference type="EMBL" id="KAK9133459.1"/>
    </source>
</evidence>
<comment type="caution">
    <text evidence="17">The sequence shown here is derived from an EMBL/GenBank/DDBJ whole genome shotgun (WGS) entry which is preliminary data.</text>
</comment>
<dbReference type="Pfam" id="PF10613">
    <property type="entry name" value="Lig_chan-Glu_bd"/>
    <property type="match status" value="1"/>
</dbReference>
<dbReference type="SUPFAM" id="SSF53822">
    <property type="entry name" value="Periplasmic binding protein-like I"/>
    <property type="match status" value="1"/>
</dbReference>
<evidence type="ECO:0000256" key="10">
    <source>
        <dbReference type="ARBA" id="ARBA00023180"/>
    </source>
</evidence>
<keyword evidence="18" id="KW-1185">Reference proteome</keyword>
<comment type="subcellular location">
    <subcellularLocation>
        <location evidence="1">Membrane</location>
        <topology evidence="1">Multi-pass membrane protein</topology>
    </subcellularLocation>
</comment>
<keyword evidence="9 13" id="KW-0675">Receptor</keyword>
<dbReference type="GO" id="GO:0009611">
    <property type="term" value="P:response to wounding"/>
    <property type="evidence" value="ECO:0007669"/>
    <property type="project" value="UniProtKB-ARBA"/>
</dbReference>
<feature type="transmembrane region" description="Helical" evidence="14">
    <location>
        <begin position="807"/>
        <end position="831"/>
    </location>
</feature>
<dbReference type="SUPFAM" id="SSF53850">
    <property type="entry name" value="Periplasmic binding protein-like II"/>
    <property type="match status" value="1"/>
</dbReference>
<evidence type="ECO:0000256" key="8">
    <source>
        <dbReference type="ARBA" id="ARBA00023136"/>
    </source>
</evidence>
<dbReference type="Gene3D" id="3.40.190.10">
    <property type="entry name" value="Periplasmic binding protein-like II"/>
    <property type="match status" value="2"/>
</dbReference>
<evidence type="ECO:0000256" key="2">
    <source>
        <dbReference type="ARBA" id="ARBA00008685"/>
    </source>
</evidence>
<dbReference type="InterPro" id="IPR019594">
    <property type="entry name" value="Glu/Gly-bd"/>
</dbReference>
<keyword evidence="12 13" id="KW-0407">Ion channel</keyword>
<keyword evidence="10" id="KW-0325">Glycoprotein</keyword>
<keyword evidence="6 14" id="KW-1133">Transmembrane helix</keyword>
<dbReference type="FunFam" id="3.40.50.2300:FF:000081">
    <property type="entry name" value="Glutamate receptor"/>
    <property type="match status" value="1"/>
</dbReference>
<evidence type="ECO:0000256" key="5">
    <source>
        <dbReference type="ARBA" id="ARBA00022729"/>
    </source>
</evidence>
<dbReference type="FunFam" id="1.10.287.70:FF:000037">
    <property type="entry name" value="Glutamate receptor"/>
    <property type="match status" value="1"/>
</dbReference>
<dbReference type="GO" id="GO:0016020">
    <property type="term" value="C:membrane"/>
    <property type="evidence" value="ECO:0007669"/>
    <property type="project" value="UniProtKB-SubCell"/>
</dbReference>
<comment type="function">
    <text evidence="13">Glutamate-gated receptor that probably acts as non-selective cation channel.</text>
</comment>
<evidence type="ECO:0000256" key="9">
    <source>
        <dbReference type="ARBA" id="ARBA00023170"/>
    </source>
</evidence>
<dbReference type="Pfam" id="PF00060">
    <property type="entry name" value="Lig_chan"/>
    <property type="match status" value="1"/>
</dbReference>
<accession>A0AAP0JGH2</accession>
<dbReference type="EMBL" id="JBBNAG010000005">
    <property type="protein sequence ID" value="KAK9133459.1"/>
    <property type="molecule type" value="Genomic_DNA"/>
</dbReference>
<dbReference type="InterPro" id="IPR001828">
    <property type="entry name" value="ANF_lig-bd_rcpt"/>
</dbReference>
<feature type="transmembrane region" description="Helical" evidence="14">
    <location>
        <begin position="630"/>
        <end position="650"/>
    </location>
</feature>
<proteinExistence type="inferred from homology"/>
<evidence type="ECO:0000259" key="16">
    <source>
        <dbReference type="SMART" id="SM00079"/>
    </source>
</evidence>
<sequence length="889" mass="99466">MGCCCLLVPVFVLVWIQVGLYGFVECQPPKVVNIAAVFSFDSVIGRSAKTAIEAAIYDINNDPIVLKGIRLNPIIKNSKCSVFNGAVEVFQVVEQEVVAIIGPQSSSVARMISFIANGLQIPLISFAATDPTLSALQFPYFLRTTLSDSSQMAAMADLIDYYEWHEVIAIFVDDDYGRNGISDLEDRLLKKMKKISYKLPLPVKATQSYISDMLGKSKVIGPRVYVVHVNPDSGLAVFSMANKLKMMTSGYVWLTTEWLSASVDSSSILVNQTSFHTLSGVIGLRQHVWESDQKRNFVLKKRKLMKEDLISHEMNNYGLYAYDTMWTVARALDELLKHNGTITFSFDKNLHGLKESSLQKTDLKTFDNGSLLLEKLKQTNFTGLTGQVQFDLFRNRVGAAYDVINIGKDVSTSRVNPELKTVTWPGGQKDKPRGWVVATNERPLRIGIPNRASFVDFVREMDGAHEIRGYCIDIFNATVGLLPYSVPYRLEAFGDGKSNPNYDELVKLVADDVFDAAVGDIAITNRRTKVVDFTQPYAANGLVVVTPNRKNKSSAWVFVKPFTVRMWVVTVAFFIFFGMVVWILEHRINDDFRGPPRQQLITVFLFSLSTLFKTNQVDTISTLGKMVMMVWLFLLMVLTSSYTASLTSILTVEQLSSPITGIDSLIASNQPIGCQAGTFVHSYLQESLDIPQGRLVLLQNEEDYVRALRLGPKNGGVAAIVDELPYVECFLSNYKDFGIVGQTISKSGWGFAFKRGSPLAVDLSTAILKLSESGELQKINKKWFCEDDCESRQRHVSDPKQLHISSFWGLFLVCGVATFTALVIFLVKAACQFAQYKKTQRELLSHTSSVQSTTGCAQAIYHFMDFLDEKEEAIKKIFKQYDNHQSAER</sequence>
<keyword evidence="7 13" id="KW-0406">Ion transport</keyword>
<dbReference type="Pfam" id="PF01094">
    <property type="entry name" value="ANF_receptor"/>
    <property type="match status" value="1"/>
</dbReference>
<keyword evidence="3 13" id="KW-0813">Transport</keyword>
<dbReference type="GO" id="GO:1901701">
    <property type="term" value="P:cellular response to oxygen-containing compound"/>
    <property type="evidence" value="ECO:0007669"/>
    <property type="project" value="UniProtKB-ARBA"/>
</dbReference>
<dbReference type="PIRSF" id="PIRSF037090">
    <property type="entry name" value="Iontro_Glu-like_rcpt_pln"/>
    <property type="match status" value="1"/>
</dbReference>
<evidence type="ECO:0000256" key="13">
    <source>
        <dbReference type="PIRNR" id="PIRNR037090"/>
    </source>
</evidence>
<dbReference type="SMART" id="SM00079">
    <property type="entry name" value="PBPe"/>
    <property type="match status" value="1"/>
</dbReference>